<dbReference type="HAMAP" id="MF_00588">
    <property type="entry name" value="GatE"/>
    <property type="match status" value="1"/>
</dbReference>
<dbReference type="AlphaFoldDB" id="A0A150IS04"/>
<evidence type="ECO:0000259" key="7">
    <source>
        <dbReference type="SMART" id="SM00845"/>
    </source>
</evidence>
<dbReference type="GO" id="GO:0050567">
    <property type="term" value="F:glutaminyl-tRNA synthase (glutamine-hydrolyzing) activity"/>
    <property type="evidence" value="ECO:0007669"/>
    <property type="project" value="UniProtKB-UniRule"/>
</dbReference>
<dbReference type="InterPro" id="IPR042114">
    <property type="entry name" value="GatB_C_1"/>
</dbReference>
<dbReference type="InterPro" id="IPR004115">
    <property type="entry name" value="GAD-like_sf"/>
</dbReference>
<dbReference type="PATRIC" id="fig|1706437.3.peg.979"/>
<dbReference type="PATRIC" id="fig|1706436.3.peg.820"/>
<accession>A0A150IKI8</accession>
<comment type="catalytic activity">
    <reaction evidence="5 6">
        <text>L-glutamyl-tRNA(Gln) + L-glutamine + ATP + H2O = L-glutaminyl-tRNA(Gln) + L-glutamate + ADP + phosphate + H(+)</text>
        <dbReference type="Rhea" id="RHEA:17521"/>
        <dbReference type="Rhea" id="RHEA-COMP:9681"/>
        <dbReference type="Rhea" id="RHEA-COMP:9684"/>
        <dbReference type="ChEBI" id="CHEBI:15377"/>
        <dbReference type="ChEBI" id="CHEBI:15378"/>
        <dbReference type="ChEBI" id="CHEBI:29985"/>
        <dbReference type="ChEBI" id="CHEBI:30616"/>
        <dbReference type="ChEBI" id="CHEBI:43474"/>
        <dbReference type="ChEBI" id="CHEBI:58359"/>
        <dbReference type="ChEBI" id="CHEBI:78520"/>
        <dbReference type="ChEBI" id="CHEBI:78521"/>
        <dbReference type="ChEBI" id="CHEBI:456216"/>
    </reaction>
</comment>
<dbReference type="NCBIfam" id="TIGR00134">
    <property type="entry name" value="gatE_arch"/>
    <property type="match status" value="1"/>
</dbReference>
<organism evidence="9 11">
    <name type="scientific">Candidatus Methanofastidiosum methylothiophilum</name>
    <dbReference type="NCBI Taxonomy" id="1705564"/>
    <lineage>
        <taxon>Archaea</taxon>
        <taxon>Methanobacteriati</taxon>
        <taxon>Methanobacteriota</taxon>
        <taxon>Stenosarchaea group</taxon>
        <taxon>Candidatus Methanofastidiosia</taxon>
        <taxon>Candidatus Methanofastidiosales</taxon>
        <taxon>Candidatus Methanofastidiosaceae</taxon>
        <taxon>Candidatus Methanofastidiosum</taxon>
    </lineage>
</organism>
<dbReference type="Gene3D" id="1.10.10.410">
    <property type="match status" value="1"/>
</dbReference>
<dbReference type="InterPro" id="IPR017958">
    <property type="entry name" value="Gln-tRNA_amidoTrfase_suB_CS"/>
</dbReference>
<dbReference type="Gene3D" id="3.30.1360.30">
    <property type="entry name" value="GAD-like domain"/>
    <property type="match status" value="1"/>
</dbReference>
<comment type="caution">
    <text evidence="9">The sequence shown here is derived from an EMBL/GenBank/DDBJ whole genome shotgun (WGS) entry which is preliminary data.</text>
</comment>
<evidence type="ECO:0000256" key="4">
    <source>
        <dbReference type="ARBA" id="ARBA00022917"/>
    </source>
</evidence>
<reference evidence="11 12" key="1">
    <citation type="journal article" date="2016" name="ISME J.">
        <title>Chasing the elusive Euryarchaeota class WSA2: genomes reveal a uniquely fastidious methyl-reducing methanogen.</title>
        <authorList>
            <person name="Nobu M.K."/>
            <person name="Narihiro T."/>
            <person name="Kuroda K."/>
            <person name="Mei R."/>
            <person name="Liu W.T."/>
        </authorList>
    </citation>
    <scope>NUCLEOTIDE SEQUENCE [LARGE SCALE GENOMIC DNA]</scope>
    <source>
        <strain evidence="8">B03fssc0709_Meth_Bin005</strain>
        <strain evidence="9">B15fssc0709_Meth_Bin003</strain>
        <strain evidence="10">BMIXfssc0709_Meth_Bin006</strain>
    </source>
</reference>
<dbReference type="GO" id="GO:0004812">
    <property type="term" value="F:aminoacyl-tRNA ligase activity"/>
    <property type="evidence" value="ECO:0007669"/>
    <property type="project" value="InterPro"/>
</dbReference>
<keyword evidence="3 6" id="KW-0067">ATP-binding</keyword>
<dbReference type="EMBL" id="LNGE01000017">
    <property type="protein sequence ID" value="KYC45509.1"/>
    <property type="molecule type" value="Genomic_DNA"/>
</dbReference>
<evidence type="ECO:0000256" key="2">
    <source>
        <dbReference type="ARBA" id="ARBA00022741"/>
    </source>
</evidence>
<dbReference type="InterPro" id="IPR014746">
    <property type="entry name" value="Gln_synth/guanido_kin_cat_dom"/>
</dbReference>
<dbReference type="Proteomes" id="UP000092401">
    <property type="component" value="Unassembled WGS sequence"/>
</dbReference>
<dbReference type="EMBL" id="LNJC01000019">
    <property type="protein sequence ID" value="KYC50109.1"/>
    <property type="molecule type" value="Genomic_DNA"/>
</dbReference>
<name>A0A150IS04_9EURY</name>
<evidence type="ECO:0000313" key="8">
    <source>
        <dbReference type="EMBL" id="KYC45509.1"/>
    </source>
</evidence>
<dbReference type="Proteomes" id="UP000091929">
    <property type="component" value="Unassembled WGS sequence"/>
</dbReference>
<dbReference type="SUPFAM" id="SSF55261">
    <property type="entry name" value="GAD domain-like"/>
    <property type="match status" value="1"/>
</dbReference>
<dbReference type="SMART" id="SM00845">
    <property type="entry name" value="GatB_Yqey"/>
    <property type="match status" value="1"/>
</dbReference>
<comment type="subunit">
    <text evidence="6">Heterodimer of GatD and GatE.</text>
</comment>
<keyword evidence="4 6" id="KW-0648">Protein biosynthesis</keyword>
<dbReference type="PANTHER" id="PTHR11659">
    <property type="entry name" value="GLUTAMYL-TRNA GLN AMIDOTRANSFERASE SUBUNIT B MITOCHONDRIAL AND PROKARYOTIC PET112-RELATED"/>
    <property type="match status" value="1"/>
</dbReference>
<dbReference type="Pfam" id="PF02637">
    <property type="entry name" value="GatB_Yqey"/>
    <property type="match status" value="1"/>
</dbReference>
<dbReference type="InterPro" id="IPR023168">
    <property type="entry name" value="GatB_Yqey_C_2"/>
</dbReference>
<keyword evidence="1 6" id="KW-0436">Ligase</keyword>
<dbReference type="Proteomes" id="UP000092403">
    <property type="component" value="Unassembled WGS sequence"/>
</dbReference>
<proteinExistence type="inferred from homology"/>
<dbReference type="InterPro" id="IPR018027">
    <property type="entry name" value="Asn/Gln_amidotransferase"/>
</dbReference>
<gene>
    <name evidence="6 9" type="primary">gatE</name>
    <name evidence="8" type="ORF">APG10_00811</name>
    <name evidence="9" type="ORF">APG11_00969</name>
    <name evidence="10" type="ORF">APG12_01019</name>
</gene>
<protein>
    <recommendedName>
        <fullName evidence="6">Glutamyl-tRNA(Gln) amidotransferase subunit E</fullName>
        <shortName evidence="6">Glu-ADT subunit E</shortName>
        <ecNumber evidence="6">6.3.5.-</ecNumber>
    </recommendedName>
</protein>
<dbReference type="Pfam" id="PF02934">
    <property type="entry name" value="GatB_N"/>
    <property type="match status" value="1"/>
</dbReference>
<dbReference type="PANTHER" id="PTHR11659:SF2">
    <property type="entry name" value="GLUTAMYL-TRNA(GLN) AMIDOTRANSFERASE SUBUNIT E"/>
    <property type="match status" value="1"/>
</dbReference>
<dbReference type="NCBIfam" id="NF003107">
    <property type="entry name" value="PRK04028.1"/>
    <property type="match status" value="1"/>
</dbReference>
<comment type="similarity">
    <text evidence="6">Belongs to the GatB/GatE family. GatE subfamily.</text>
</comment>
<evidence type="ECO:0000256" key="1">
    <source>
        <dbReference type="ARBA" id="ARBA00022598"/>
    </source>
</evidence>
<dbReference type="InterPro" id="IPR004414">
    <property type="entry name" value="GatE"/>
</dbReference>
<dbReference type="Pfam" id="PF02938">
    <property type="entry name" value="GAD"/>
    <property type="match status" value="1"/>
</dbReference>
<dbReference type="InterPro" id="IPR003789">
    <property type="entry name" value="Asn/Gln_tRNA_amidoTrase-B-like"/>
</dbReference>
<comment type="function">
    <text evidence="6">Allows the formation of correctly charged Gln-tRNA(Gln) through the transamidation of misacylated Glu-tRNA(Gln) in organisms which lack glutaminyl-tRNA synthetase. The reaction takes place in the presence of glutamine and ATP through an activated gamma-phospho-Glu-tRNA(Gln). The GatDE system is specific for glutamate and does not act on aspartate.</text>
</comment>
<dbReference type="PROSITE" id="PS01234">
    <property type="entry name" value="GATB"/>
    <property type="match status" value="1"/>
</dbReference>
<evidence type="ECO:0000313" key="10">
    <source>
        <dbReference type="EMBL" id="KYC50109.1"/>
    </source>
</evidence>
<evidence type="ECO:0000313" key="11">
    <source>
        <dbReference type="Proteomes" id="UP000091929"/>
    </source>
</evidence>
<evidence type="ECO:0000313" key="12">
    <source>
        <dbReference type="Proteomes" id="UP000092401"/>
    </source>
</evidence>
<dbReference type="EC" id="6.3.5.-" evidence="6"/>
<accession>A0A150IS04</accession>
<keyword evidence="9" id="KW-0808">Transferase</keyword>
<dbReference type="GO" id="GO:0006412">
    <property type="term" value="P:translation"/>
    <property type="evidence" value="ECO:0007669"/>
    <property type="project" value="UniProtKB-UniRule"/>
</dbReference>
<evidence type="ECO:0000256" key="3">
    <source>
        <dbReference type="ARBA" id="ARBA00022840"/>
    </source>
</evidence>
<sequence>MDYKELGLKVGLEIHQQLNTKRKLFCDCPTILRTDDPLDTIERRLRPTPSEIGEVDVAALKEYMRGKTYIYQYYDTNCLVELDEEPPHLVSEEAKIIGVEVSLLLNSNIIEEIQVMRKTVLDGSNTSAFQRTMLISTDGYIETKQGPVSILTVCLEEDAARLISQDDTTKTFRLDRLGIPLVEIATGPDISNPEQAKEAAYILGQILRATGKVKRGLGTIRQDLNVSIREGGRVELKGVQKLDMIPLWVEREVERQIALVEIKKELNKRGSEKDLEFKIIEVTDIFNNTSSKIIASSIKKNGGVYATKLKNFKGILGKDIQKGRRFGTELADHVKTYGLSGLFHIDELPNYGITSDEVNKVRAKLKIAELDSFVIVAGKEDICKKALEEVFERCKKAFLEVPNETRDALEDGNSKYSRPLPGRARMYPETDIPPFTIDSELIRNIKENLPETFDEKVNKFIDKYGLKKDEAERIVYESPELFEKVISSLDIKSTIFIKALDLSKNLEREEGYVTDDQTLYLLFEKVSKGIIAKEGIEEVLKRVSKGEDIEIVLSDFSSDNNSADVEFAIEKIILEKKDFILEKGDRAISPLMGLCMKEFRGKVDGSLINKILKEKIDEILKSS</sequence>
<dbReference type="GO" id="GO:0005524">
    <property type="term" value="F:ATP binding"/>
    <property type="evidence" value="ECO:0007669"/>
    <property type="project" value="UniProtKB-KW"/>
</dbReference>
<dbReference type="GO" id="GO:0070681">
    <property type="term" value="P:glutaminyl-tRNAGln biosynthesis via transamidation"/>
    <property type="evidence" value="ECO:0007669"/>
    <property type="project" value="TreeGrafter"/>
</dbReference>
<dbReference type="GO" id="GO:0016740">
    <property type="term" value="F:transferase activity"/>
    <property type="evidence" value="ECO:0007669"/>
    <property type="project" value="UniProtKB-KW"/>
</dbReference>
<dbReference type="InterPro" id="IPR006075">
    <property type="entry name" value="Asn/Gln-tRNA_Trfase_suB/E_cat"/>
</dbReference>
<evidence type="ECO:0000256" key="6">
    <source>
        <dbReference type="HAMAP-Rule" id="MF_00588"/>
    </source>
</evidence>
<keyword evidence="2 6" id="KW-0547">Nucleotide-binding</keyword>
<dbReference type="InterPro" id="IPR029351">
    <property type="entry name" value="GAD_dom"/>
</dbReference>
<dbReference type="SUPFAM" id="SSF55931">
    <property type="entry name" value="Glutamine synthetase/guanido kinase"/>
    <property type="match status" value="1"/>
</dbReference>
<dbReference type="PATRIC" id="fig|1706438.3.peg.1029"/>
<feature type="domain" description="Asn/Gln amidotransferase" evidence="7">
    <location>
        <begin position="480"/>
        <end position="616"/>
    </location>
</feature>
<evidence type="ECO:0000313" key="9">
    <source>
        <dbReference type="EMBL" id="KYC47648.1"/>
    </source>
</evidence>
<accession>A0A150IYR6</accession>
<dbReference type="InterPro" id="IPR017959">
    <property type="entry name" value="Asn/Gln-tRNA_amidoTrfase_suB/E"/>
</dbReference>
<dbReference type="EMBL" id="LNGF01000019">
    <property type="protein sequence ID" value="KYC47648.1"/>
    <property type="molecule type" value="Genomic_DNA"/>
</dbReference>
<dbReference type="SUPFAM" id="SSF89095">
    <property type="entry name" value="GatB/YqeY motif"/>
    <property type="match status" value="1"/>
</dbReference>
<evidence type="ECO:0000256" key="5">
    <source>
        <dbReference type="ARBA" id="ARBA00047913"/>
    </source>
</evidence>
<dbReference type="Gene3D" id="1.10.150.380">
    <property type="entry name" value="GatB domain, N-terminal subdomain"/>
    <property type="match status" value="1"/>
</dbReference>
<dbReference type="GO" id="GO:0005737">
    <property type="term" value="C:cytoplasm"/>
    <property type="evidence" value="ECO:0007669"/>
    <property type="project" value="InterPro"/>
</dbReference>